<evidence type="ECO:0000256" key="1">
    <source>
        <dbReference type="SAM" id="SignalP"/>
    </source>
</evidence>
<organism evidence="2">
    <name type="scientific">Anguilla anguilla</name>
    <name type="common">European freshwater eel</name>
    <name type="synonym">Muraena anguilla</name>
    <dbReference type="NCBI Taxonomy" id="7936"/>
    <lineage>
        <taxon>Eukaryota</taxon>
        <taxon>Metazoa</taxon>
        <taxon>Chordata</taxon>
        <taxon>Craniata</taxon>
        <taxon>Vertebrata</taxon>
        <taxon>Euteleostomi</taxon>
        <taxon>Actinopterygii</taxon>
        <taxon>Neopterygii</taxon>
        <taxon>Teleostei</taxon>
        <taxon>Anguilliformes</taxon>
        <taxon>Anguillidae</taxon>
        <taxon>Anguilla</taxon>
    </lineage>
</organism>
<name>A0A0E9W270_ANGAN</name>
<evidence type="ECO:0000313" key="2">
    <source>
        <dbReference type="EMBL" id="JAH84447.1"/>
    </source>
</evidence>
<keyword evidence="1" id="KW-0732">Signal</keyword>
<evidence type="ECO:0008006" key="3">
    <source>
        <dbReference type="Google" id="ProtNLM"/>
    </source>
</evidence>
<feature type="chain" id="PRO_5002434352" description="Secreted protein" evidence="1">
    <location>
        <begin position="24"/>
        <end position="76"/>
    </location>
</feature>
<proteinExistence type="predicted"/>
<dbReference type="EMBL" id="GBXM01024130">
    <property type="protein sequence ID" value="JAH84447.1"/>
    <property type="molecule type" value="Transcribed_RNA"/>
</dbReference>
<reference evidence="2" key="1">
    <citation type="submission" date="2014-11" db="EMBL/GenBank/DDBJ databases">
        <authorList>
            <person name="Amaro Gonzalez C."/>
        </authorList>
    </citation>
    <scope>NUCLEOTIDE SEQUENCE</scope>
</reference>
<dbReference type="AlphaFoldDB" id="A0A0E9W270"/>
<sequence>MCVCVRACIVCVCVCVCVGSSFCSSPPAPLGALRSLYGDFCFIIGAPESKESVELWLELSESVPKVLLFSQLLVVL</sequence>
<reference evidence="2" key="2">
    <citation type="journal article" date="2015" name="Fish Shellfish Immunol.">
        <title>Early steps in the European eel (Anguilla anguilla)-Vibrio vulnificus interaction in the gills: Role of the RtxA13 toxin.</title>
        <authorList>
            <person name="Callol A."/>
            <person name="Pajuelo D."/>
            <person name="Ebbesson L."/>
            <person name="Teles M."/>
            <person name="MacKenzie S."/>
            <person name="Amaro C."/>
        </authorList>
    </citation>
    <scope>NUCLEOTIDE SEQUENCE</scope>
</reference>
<accession>A0A0E9W270</accession>
<protein>
    <recommendedName>
        <fullName evidence="3">Secreted protein</fullName>
    </recommendedName>
</protein>
<feature type="signal peptide" evidence="1">
    <location>
        <begin position="1"/>
        <end position="23"/>
    </location>
</feature>